<evidence type="ECO:0000313" key="2">
    <source>
        <dbReference type="Proteomes" id="UP001177021"/>
    </source>
</evidence>
<comment type="caution">
    <text evidence="1">The sequence shown here is derived from an EMBL/GenBank/DDBJ whole genome shotgun (WGS) entry which is preliminary data.</text>
</comment>
<gene>
    <name evidence="1" type="ORF">MILVUS5_LOCUS600</name>
</gene>
<accession>A0ACB0I8R0</accession>
<dbReference type="Proteomes" id="UP001177021">
    <property type="component" value="Unassembled WGS sequence"/>
</dbReference>
<dbReference type="EMBL" id="CASHSV030000001">
    <property type="protein sequence ID" value="CAJ2628340.1"/>
    <property type="molecule type" value="Genomic_DNA"/>
</dbReference>
<name>A0ACB0I8R0_TRIPR</name>
<protein>
    <submittedName>
        <fullName evidence="1">Uncharacterized protein</fullName>
    </submittedName>
</protein>
<keyword evidence="2" id="KW-1185">Reference proteome</keyword>
<organism evidence="1 2">
    <name type="scientific">Trifolium pratense</name>
    <name type="common">Red clover</name>
    <dbReference type="NCBI Taxonomy" id="57577"/>
    <lineage>
        <taxon>Eukaryota</taxon>
        <taxon>Viridiplantae</taxon>
        <taxon>Streptophyta</taxon>
        <taxon>Embryophyta</taxon>
        <taxon>Tracheophyta</taxon>
        <taxon>Spermatophyta</taxon>
        <taxon>Magnoliopsida</taxon>
        <taxon>eudicotyledons</taxon>
        <taxon>Gunneridae</taxon>
        <taxon>Pentapetalae</taxon>
        <taxon>rosids</taxon>
        <taxon>fabids</taxon>
        <taxon>Fabales</taxon>
        <taxon>Fabaceae</taxon>
        <taxon>Papilionoideae</taxon>
        <taxon>50 kb inversion clade</taxon>
        <taxon>NPAAA clade</taxon>
        <taxon>Hologalegina</taxon>
        <taxon>IRL clade</taxon>
        <taxon>Trifolieae</taxon>
        <taxon>Trifolium</taxon>
    </lineage>
</organism>
<reference evidence="1" key="1">
    <citation type="submission" date="2023-10" db="EMBL/GenBank/DDBJ databases">
        <authorList>
            <person name="Rodriguez Cubillos JULIANA M."/>
            <person name="De Vega J."/>
        </authorList>
    </citation>
    <scope>NUCLEOTIDE SEQUENCE</scope>
</reference>
<sequence length="470" mass="54022">MGCYQPFSPSIWYVCGGTVLIDFWANFGCRIEPNLSRAGHVTKIIVMWTTNSSQVKLMHCCVVWLAIDIVVSMVDAYIAHYCEMTLERNLFFFKEWILDKSANTYYNFIAANWCTTHFIAHIPFTQDFHFIKSIFSKILNWRFVNGLSFESFVVTFGLTNLAKVCDYNCSSTLIAHSFSYLINGYLLQIYAKSVIMLLKVLIGKHSMERIKGIIASCYKPIMQNQQGGSTTNIGGVAYFFISKKVFTQNAKEANYILEERLWYKLGFIIEYHFDGAACFVSALVQELEKFGDACLFHEKQFIQWDPGGCFIVHVEVATIILHHFLDFNLEDKVCLHRGDSDMIHVVWIPCVLAWMIDNEGTINDIKAVEIMEKIKHKKIGRLQYCFIVLDGSLVAKLVAFGVTKIVTYGCQFMHIIVRICGCTSQVKMERRKKWDPGRHSNMHTTTWSTKFKQWDPSKIGVVTCEQLLQP</sequence>
<proteinExistence type="predicted"/>
<evidence type="ECO:0000313" key="1">
    <source>
        <dbReference type="EMBL" id="CAJ2628340.1"/>
    </source>
</evidence>